<proteinExistence type="predicted"/>
<dbReference type="PROSITE" id="PS51186">
    <property type="entry name" value="GNAT"/>
    <property type="match status" value="1"/>
</dbReference>
<feature type="domain" description="N-acetyltransferase" evidence="2">
    <location>
        <begin position="6"/>
        <end position="169"/>
    </location>
</feature>
<evidence type="ECO:0000313" key="4">
    <source>
        <dbReference type="Proteomes" id="UP000092659"/>
    </source>
</evidence>
<dbReference type="KEGG" id="sgs:AVL59_07960"/>
<organism evidence="3 4">
    <name type="scientific">Streptomyces griseochromogenes</name>
    <dbReference type="NCBI Taxonomy" id="68214"/>
    <lineage>
        <taxon>Bacteria</taxon>
        <taxon>Bacillati</taxon>
        <taxon>Actinomycetota</taxon>
        <taxon>Actinomycetes</taxon>
        <taxon>Kitasatosporales</taxon>
        <taxon>Streptomycetaceae</taxon>
        <taxon>Streptomyces</taxon>
    </lineage>
</organism>
<dbReference type="EMBL" id="CP016279">
    <property type="protein sequence ID" value="ANP49549.1"/>
    <property type="molecule type" value="Genomic_DNA"/>
</dbReference>
<dbReference type="InterPro" id="IPR016181">
    <property type="entry name" value="Acyl_CoA_acyltransferase"/>
</dbReference>
<dbReference type="PANTHER" id="PTHR13947:SF37">
    <property type="entry name" value="LD18367P"/>
    <property type="match status" value="1"/>
</dbReference>
<evidence type="ECO:0000256" key="1">
    <source>
        <dbReference type="ARBA" id="ARBA00022679"/>
    </source>
</evidence>
<keyword evidence="1 3" id="KW-0808">Transferase</keyword>
<dbReference type="AlphaFoldDB" id="A0A1B1ASJ9"/>
<dbReference type="Pfam" id="PF00583">
    <property type="entry name" value="Acetyltransf_1"/>
    <property type="match status" value="1"/>
</dbReference>
<evidence type="ECO:0000259" key="2">
    <source>
        <dbReference type="PROSITE" id="PS51186"/>
    </source>
</evidence>
<reference evidence="3 4" key="1">
    <citation type="submission" date="2016-06" db="EMBL/GenBank/DDBJ databases">
        <title>Complete genome sequence of Streptomyces griseochromogenes ATCC 14511, the Blasticidin S producer.</title>
        <authorList>
            <person name="Wu L."/>
        </authorList>
    </citation>
    <scope>NUCLEOTIDE SEQUENCE [LARGE SCALE GENOMIC DNA]</scope>
    <source>
        <strain evidence="3 4">ATCC 14511</strain>
    </source>
</reference>
<evidence type="ECO:0000313" key="3">
    <source>
        <dbReference type="EMBL" id="ANP49549.1"/>
    </source>
</evidence>
<gene>
    <name evidence="3" type="ORF">AVL59_07960</name>
</gene>
<dbReference type="PANTHER" id="PTHR13947">
    <property type="entry name" value="GNAT FAMILY N-ACETYLTRANSFERASE"/>
    <property type="match status" value="1"/>
</dbReference>
<dbReference type="SUPFAM" id="SSF55729">
    <property type="entry name" value="Acyl-CoA N-acyltransferases (Nat)"/>
    <property type="match status" value="1"/>
</dbReference>
<dbReference type="GO" id="GO:0008080">
    <property type="term" value="F:N-acetyltransferase activity"/>
    <property type="evidence" value="ECO:0007669"/>
    <property type="project" value="InterPro"/>
</dbReference>
<dbReference type="CDD" id="cd04301">
    <property type="entry name" value="NAT_SF"/>
    <property type="match status" value="1"/>
</dbReference>
<accession>A0A1B1ASJ9</accession>
<dbReference type="Gene3D" id="3.40.630.30">
    <property type="match status" value="1"/>
</dbReference>
<dbReference type="Proteomes" id="UP000092659">
    <property type="component" value="Chromosome"/>
</dbReference>
<dbReference type="STRING" id="68214.AVL59_07960"/>
<sequence>MLVKPVIVRPFAAADLLGAARALVEVHETDGYPVEGVDDPQAWLRSEQVLAAWVAEADGVIVGHVAIMRPDGADAASLWIRQNGEDEAHVAVLARLFVLQAARGRATGRRLMAAAMGHALANNLRLVLDVMAKDVAAMRLYERLGWRKIGETTHRFGVGQTVPSVCYVAPNA</sequence>
<dbReference type="InterPro" id="IPR050769">
    <property type="entry name" value="NAT_camello-type"/>
</dbReference>
<dbReference type="InterPro" id="IPR000182">
    <property type="entry name" value="GNAT_dom"/>
</dbReference>
<name>A0A1B1ASJ9_9ACTN</name>
<protein>
    <submittedName>
        <fullName evidence="3">Acetyltransferase</fullName>
    </submittedName>
</protein>